<proteinExistence type="predicted"/>
<organism evidence="2 3">
    <name type="scientific">Stichopus japonicus</name>
    <name type="common">Sea cucumber</name>
    <dbReference type="NCBI Taxonomy" id="307972"/>
    <lineage>
        <taxon>Eukaryota</taxon>
        <taxon>Metazoa</taxon>
        <taxon>Echinodermata</taxon>
        <taxon>Eleutherozoa</taxon>
        <taxon>Echinozoa</taxon>
        <taxon>Holothuroidea</taxon>
        <taxon>Aspidochirotacea</taxon>
        <taxon>Aspidochirotida</taxon>
        <taxon>Stichopodidae</taxon>
        <taxon>Apostichopus</taxon>
    </lineage>
</organism>
<gene>
    <name evidence="2" type="ORF">BSL78_09628</name>
</gene>
<protein>
    <submittedName>
        <fullName evidence="2">Putative ferric-chelate reductase 1 isoform X3</fullName>
    </submittedName>
</protein>
<keyword evidence="1" id="KW-0812">Transmembrane</keyword>
<reference evidence="2 3" key="1">
    <citation type="journal article" date="2017" name="PLoS Biol.">
        <title>The sea cucumber genome provides insights into morphological evolution and visceral regeneration.</title>
        <authorList>
            <person name="Zhang X."/>
            <person name="Sun L."/>
            <person name="Yuan J."/>
            <person name="Sun Y."/>
            <person name="Gao Y."/>
            <person name="Zhang L."/>
            <person name="Li S."/>
            <person name="Dai H."/>
            <person name="Hamel J.F."/>
            <person name="Liu C."/>
            <person name="Yu Y."/>
            <person name="Liu S."/>
            <person name="Lin W."/>
            <person name="Guo K."/>
            <person name="Jin S."/>
            <person name="Xu P."/>
            <person name="Storey K.B."/>
            <person name="Huan P."/>
            <person name="Zhang T."/>
            <person name="Zhou Y."/>
            <person name="Zhang J."/>
            <person name="Lin C."/>
            <person name="Li X."/>
            <person name="Xing L."/>
            <person name="Huo D."/>
            <person name="Sun M."/>
            <person name="Wang L."/>
            <person name="Mercier A."/>
            <person name="Li F."/>
            <person name="Yang H."/>
            <person name="Xiang J."/>
        </authorList>
    </citation>
    <scope>NUCLEOTIDE SEQUENCE [LARGE SCALE GENOMIC DNA]</scope>
    <source>
        <strain evidence="2">Shaxun</strain>
        <tissue evidence="2">Muscle</tissue>
    </source>
</reference>
<dbReference type="AlphaFoldDB" id="A0A2G8KZR2"/>
<keyword evidence="3" id="KW-1185">Reference proteome</keyword>
<sequence length="327" mass="36045">MDDSEVYACTSNRAVVRSRNEVRSNIPLELKGVSDQSVTFENGVLSCTFKREQSVADDSDFFDLQTGNEYTPLLAWGASLTSDGIFMVLAWLGFASIGITTARFFKKSLPDFVTYQASLFGSFGEIKLRNSNNFVLPFLVRKVRLGSCMPYWNHCNGLGPINVIMALFRPHPETPWRNLFNWCHWGVVCQLFSLEIIVSPWETSDNIQIILGVTILLGTSNRPGQEGGVLLSQCRSSSFPSVALVFFHLAVWVLLTVIDLLQKKAVTEIPMEDKAGPNATSASTAGLAEQEPPNEPIIKLILYGVYVTVVLVGVMVIVLAVGIGKKM</sequence>
<accession>A0A2G8KZR2</accession>
<dbReference type="Proteomes" id="UP000230750">
    <property type="component" value="Unassembled WGS sequence"/>
</dbReference>
<dbReference type="STRING" id="307972.A0A2G8KZR2"/>
<feature type="transmembrane region" description="Helical" evidence="1">
    <location>
        <begin position="300"/>
        <end position="323"/>
    </location>
</feature>
<evidence type="ECO:0000313" key="2">
    <source>
        <dbReference type="EMBL" id="PIK53487.1"/>
    </source>
</evidence>
<evidence type="ECO:0000313" key="3">
    <source>
        <dbReference type="Proteomes" id="UP000230750"/>
    </source>
</evidence>
<feature type="transmembrane region" description="Helical" evidence="1">
    <location>
        <begin position="84"/>
        <end position="105"/>
    </location>
</feature>
<evidence type="ECO:0000256" key="1">
    <source>
        <dbReference type="SAM" id="Phobius"/>
    </source>
</evidence>
<comment type="caution">
    <text evidence="2">The sequence shown here is derived from an EMBL/GenBank/DDBJ whole genome shotgun (WGS) entry which is preliminary data.</text>
</comment>
<keyword evidence="1" id="KW-1133">Transmembrane helix</keyword>
<keyword evidence="1" id="KW-0472">Membrane</keyword>
<dbReference type="OrthoDB" id="7733414at2759"/>
<name>A0A2G8KZR2_STIJA</name>
<feature type="transmembrane region" description="Helical" evidence="1">
    <location>
        <begin position="242"/>
        <end position="261"/>
    </location>
</feature>
<dbReference type="EMBL" id="MRZV01000284">
    <property type="protein sequence ID" value="PIK53487.1"/>
    <property type="molecule type" value="Genomic_DNA"/>
</dbReference>